<accession>A0ACC5ZHP9</accession>
<dbReference type="EMBL" id="CM040999">
    <property type="protein sequence ID" value="MCJ8747561.1"/>
    <property type="molecule type" value="Genomic_DNA"/>
</dbReference>
<sequence length="694" mass="81117">MYIKQVIIQGFRSYRDQTVVDPFSSKHNVIVGRNGSGKSNFFYAIQFVLSDEFSHLRPEQRLALLHEGTGPRVISAFVEIIFDNSDNRLPIDKEEVSLRRVIGAKKDQYFLDKKMVTKNDVMNLLESAGFSRSNPYYIVKQGKINQMATAPDSQRLKLLREVAGTRVYDERKEESISLMKETEGKREKINELLKYIEERLHTLEDEKEELAQYQKWDKMRRALEQLRDAQQDARDKVEETERVVRELKARISAMKEEKEQLSAERQEQIKQRTKLELKAKDLQDELAGNSEQRKRLLKERQKLLEKIEEKQKELQETEPKFNTVKEKEERGIARLAQATQERTDLYAKQGRGSQFTSKEERDKWIKKELKSLDQAINDKKRQIAAINKDLEDTEANKEKNLEQYNKLDQDLNEVKTRVEELDKKYYEVKNRKDELQSERNYLWREENAEQQALAAKREDLEKKQQLLRAATGKAILNGIDSINKVLEHFRRKGINQHVINGYHGIVMNNFECEPAFYTCVEVTAGTRLFYHIVETDEVSTKILMEFNKMNLPGEVTFLPLSKLDVRDTAYPETNDAIPMISKLRYSPNFDKAFKHVFGKTLICRSMEVSTQLARAFTMDCITLEGDQVSHRGALTGGYYDTRKSRLELQKDMRKAEEELSELEAKLNENLRRNIEHILPMIHCSRAGLRTDTAL</sequence>
<protein>
    <submittedName>
        <fullName evidence="1">Uncharacterized protein</fullName>
    </submittedName>
</protein>
<organism evidence="1 2">
    <name type="scientific">Pangasius djambal</name>
    <dbReference type="NCBI Taxonomy" id="1691987"/>
    <lineage>
        <taxon>Eukaryota</taxon>
        <taxon>Metazoa</taxon>
        <taxon>Chordata</taxon>
        <taxon>Craniata</taxon>
        <taxon>Vertebrata</taxon>
        <taxon>Euteleostomi</taxon>
        <taxon>Actinopterygii</taxon>
        <taxon>Neopterygii</taxon>
        <taxon>Teleostei</taxon>
        <taxon>Ostariophysi</taxon>
        <taxon>Siluriformes</taxon>
        <taxon>Pangasiidae</taxon>
        <taxon>Pangasius</taxon>
    </lineage>
</organism>
<gene>
    <name evidence="1" type="ORF">PDJAM_G00154920</name>
</gene>
<proteinExistence type="predicted"/>
<reference evidence="1" key="1">
    <citation type="submission" date="2020-02" db="EMBL/GenBank/DDBJ databases">
        <title>Genome sequencing of the panga catfish, Pangasius djambal.</title>
        <authorList>
            <person name="Wen M."/>
            <person name="Zahm M."/>
            <person name="Roques C."/>
            <person name="Cabau C."/>
            <person name="Klopp C."/>
            <person name="Donnadieu C."/>
            <person name="Jouanno E."/>
            <person name="Avarre J.-C."/>
            <person name="Campet M."/>
            <person name="Ha T."/>
            <person name="Dugue R."/>
            <person name="Lampietro C."/>
            <person name="Louis A."/>
            <person name="Herpin A."/>
            <person name="Echchiki A."/>
            <person name="Berthelot C."/>
            <person name="Parey E."/>
            <person name="Roest-Crollius H."/>
            <person name="Braasch I."/>
            <person name="Postlethwait J.H."/>
            <person name="Bobe J."/>
            <person name="Montfort J."/>
            <person name="Bouchez O."/>
            <person name="Begum T."/>
            <person name="Schartl M."/>
            <person name="Gustiano R."/>
            <person name="Guiguen Y."/>
        </authorList>
    </citation>
    <scope>NUCLEOTIDE SEQUENCE</scope>
    <source>
        <strain evidence="1">Pdj_M5554</strain>
    </source>
</reference>
<evidence type="ECO:0000313" key="2">
    <source>
        <dbReference type="Proteomes" id="UP000830395"/>
    </source>
</evidence>
<name>A0ACC5ZHP9_9TELE</name>
<evidence type="ECO:0000313" key="1">
    <source>
        <dbReference type="EMBL" id="MCJ8747561.1"/>
    </source>
</evidence>
<keyword evidence="2" id="KW-1185">Reference proteome</keyword>
<dbReference type="Proteomes" id="UP000830395">
    <property type="component" value="Chromosome 25"/>
</dbReference>
<comment type="caution">
    <text evidence="1">The sequence shown here is derived from an EMBL/GenBank/DDBJ whole genome shotgun (WGS) entry which is preliminary data.</text>
</comment>